<dbReference type="OrthoDB" id="2156052at2759"/>
<gene>
    <name evidence="1" type="ORF">Egran_01895</name>
</gene>
<dbReference type="EMBL" id="NPHW01002980">
    <property type="protein sequence ID" value="OXV10343.1"/>
    <property type="molecule type" value="Genomic_DNA"/>
</dbReference>
<dbReference type="Proteomes" id="UP000243515">
    <property type="component" value="Unassembled WGS sequence"/>
</dbReference>
<organism evidence="1 2">
    <name type="scientific">Elaphomyces granulatus</name>
    <dbReference type="NCBI Taxonomy" id="519963"/>
    <lineage>
        <taxon>Eukaryota</taxon>
        <taxon>Fungi</taxon>
        <taxon>Dikarya</taxon>
        <taxon>Ascomycota</taxon>
        <taxon>Pezizomycotina</taxon>
        <taxon>Eurotiomycetes</taxon>
        <taxon>Eurotiomycetidae</taxon>
        <taxon>Eurotiales</taxon>
        <taxon>Elaphomycetaceae</taxon>
        <taxon>Elaphomyces</taxon>
    </lineage>
</organism>
<evidence type="ECO:0000313" key="1">
    <source>
        <dbReference type="EMBL" id="OXV10343.1"/>
    </source>
</evidence>
<proteinExistence type="predicted"/>
<accession>A0A232M1T9</accession>
<sequence>MSELEMLGNAAQITPENYIVGNEAGVTGRFVQNILEPVAARLGWPFAWMEDAFIAELHQPTLLRSYHNFELVGMSSLAHHFQTRLPQSEMTCYWSELNNGRTKRDAFDIINHIINNWLIEIDRFDPAITPDPTYEGYCRQLHQVADRIQECYNIDSLGSSKRGLGTVATVRKSQHAEPLVSAGRGRRDIMDRMHDSHDHRWEDFGGGISYSAYQRPSVHHASALSRLSSIPSDLPSTASGIENTPKENTVINPFDPFTIYSNQRNVLATRAHD</sequence>
<protein>
    <submittedName>
        <fullName evidence="1">Uncharacterized protein</fullName>
    </submittedName>
</protein>
<keyword evidence="2" id="KW-1185">Reference proteome</keyword>
<dbReference type="AlphaFoldDB" id="A0A232M1T9"/>
<reference evidence="1 2" key="1">
    <citation type="journal article" date="2015" name="Environ. Microbiol.">
        <title>Metagenome sequence of Elaphomyces granulatus from sporocarp tissue reveals Ascomycota ectomycorrhizal fingerprints of genome expansion and a Proteobacteria-rich microbiome.</title>
        <authorList>
            <person name="Quandt C.A."/>
            <person name="Kohler A."/>
            <person name="Hesse C.N."/>
            <person name="Sharpton T.J."/>
            <person name="Martin F."/>
            <person name="Spatafora J.W."/>
        </authorList>
    </citation>
    <scope>NUCLEOTIDE SEQUENCE [LARGE SCALE GENOMIC DNA]</scope>
    <source>
        <strain evidence="1 2">OSC145934</strain>
    </source>
</reference>
<name>A0A232M1T9_9EURO</name>
<evidence type="ECO:0000313" key="2">
    <source>
        <dbReference type="Proteomes" id="UP000243515"/>
    </source>
</evidence>
<comment type="caution">
    <text evidence="1">The sequence shown here is derived from an EMBL/GenBank/DDBJ whole genome shotgun (WGS) entry which is preliminary data.</text>
</comment>